<dbReference type="Proteomes" id="UP000219565">
    <property type="component" value="Unassembled WGS sequence"/>
</dbReference>
<dbReference type="STRING" id="1379680.GCA_001612615_02949"/>
<dbReference type="GO" id="GO:0009306">
    <property type="term" value="P:protein secretion"/>
    <property type="evidence" value="ECO:0007669"/>
    <property type="project" value="InterPro"/>
</dbReference>
<dbReference type="OrthoDB" id="4565343at2"/>
<protein>
    <submittedName>
        <fullName evidence="1">Excreted virulence factor EspC, type VII ESX diderm</fullName>
    </submittedName>
</protein>
<dbReference type="AlphaFoldDB" id="A0A285LU14"/>
<dbReference type="InterPro" id="IPR022536">
    <property type="entry name" value="EspC"/>
</dbReference>
<dbReference type="RefSeq" id="WP_067785097.1">
    <property type="nucleotide sequence ID" value="NZ_JAMTCV010000004.1"/>
</dbReference>
<evidence type="ECO:0000313" key="2">
    <source>
        <dbReference type="Proteomes" id="UP000219565"/>
    </source>
</evidence>
<sequence length="113" mass="11405">MPNGLDINPWPHVAAEPDAIRAYADTAAAMAASVASAGSVNQAATMAAAIPVFGLIGQDFLASFAVAQANHLTSVAELAYVHGMTALTCQQAATEYQVTDGLSGSDIDAVGRA</sequence>
<evidence type="ECO:0000313" key="1">
    <source>
        <dbReference type="EMBL" id="SNY87943.1"/>
    </source>
</evidence>
<dbReference type="Pfam" id="PF10824">
    <property type="entry name" value="T7SS_ESX_EspC"/>
    <property type="match status" value="1"/>
</dbReference>
<organism evidence="1 2">
    <name type="scientific">Nocardia amikacinitolerans</name>
    <dbReference type="NCBI Taxonomy" id="756689"/>
    <lineage>
        <taxon>Bacteria</taxon>
        <taxon>Bacillati</taxon>
        <taxon>Actinomycetota</taxon>
        <taxon>Actinomycetes</taxon>
        <taxon>Mycobacteriales</taxon>
        <taxon>Nocardiaceae</taxon>
        <taxon>Nocardia</taxon>
    </lineage>
</organism>
<gene>
    <name evidence="1" type="ORF">SAMN04244553_4903</name>
</gene>
<reference evidence="1 2" key="1">
    <citation type="submission" date="2017-09" db="EMBL/GenBank/DDBJ databases">
        <authorList>
            <person name="Ehlers B."/>
            <person name="Leendertz F.H."/>
        </authorList>
    </citation>
    <scope>NUCLEOTIDE SEQUENCE [LARGE SCALE GENOMIC DNA]</scope>
    <source>
        <strain evidence="1 2">DSM 45537</strain>
    </source>
</reference>
<keyword evidence="2" id="KW-1185">Reference proteome</keyword>
<accession>A0A285LU14</accession>
<dbReference type="EMBL" id="OBEG01000005">
    <property type="protein sequence ID" value="SNY87943.1"/>
    <property type="molecule type" value="Genomic_DNA"/>
</dbReference>
<name>A0A285LU14_9NOCA</name>
<proteinExistence type="predicted"/>